<dbReference type="InterPro" id="IPR011053">
    <property type="entry name" value="Single_hybrid_motif"/>
</dbReference>
<dbReference type="PROSITE" id="PS50968">
    <property type="entry name" value="BIOTINYL_LIPOYL"/>
    <property type="match status" value="1"/>
</dbReference>
<dbReference type="SUPFAM" id="SSF52440">
    <property type="entry name" value="PreATP-grasp domain"/>
    <property type="match status" value="1"/>
</dbReference>
<dbReference type="Gene3D" id="2.40.50.100">
    <property type="match status" value="1"/>
</dbReference>
<gene>
    <name evidence="11" type="ORF">Micbo1qcDRAFT_200978</name>
</gene>
<evidence type="ECO:0000256" key="3">
    <source>
        <dbReference type="ARBA" id="ARBA00022741"/>
    </source>
</evidence>
<dbReference type="InterPro" id="IPR005482">
    <property type="entry name" value="Biotin_COase_C"/>
</dbReference>
<dbReference type="PROSITE" id="PS00867">
    <property type="entry name" value="CPSASE_2"/>
    <property type="match status" value="1"/>
</dbReference>
<dbReference type="GO" id="GO:0046872">
    <property type="term" value="F:metal ion binding"/>
    <property type="evidence" value="ECO:0007669"/>
    <property type="project" value="InterPro"/>
</dbReference>
<keyword evidence="3 6" id="KW-0547">Nucleotide-binding</keyword>
<evidence type="ECO:0000259" key="9">
    <source>
        <dbReference type="PROSITE" id="PS50975"/>
    </source>
</evidence>
<dbReference type="SUPFAM" id="SSF51246">
    <property type="entry name" value="Rudiment single hybrid motif"/>
    <property type="match status" value="1"/>
</dbReference>
<keyword evidence="5" id="KW-0092">Biotin</keyword>
<dbReference type="Gene3D" id="3.40.50.20">
    <property type="match status" value="1"/>
</dbReference>
<dbReference type="InterPro" id="IPR011054">
    <property type="entry name" value="Rudment_hybrid_motif"/>
</dbReference>
<feature type="domain" description="Lipoyl-binding" evidence="8">
    <location>
        <begin position="628"/>
        <end position="707"/>
    </location>
</feature>
<evidence type="ECO:0000313" key="11">
    <source>
        <dbReference type="EMBL" id="KXJ95612.1"/>
    </source>
</evidence>
<dbReference type="InterPro" id="IPR013815">
    <property type="entry name" value="ATP_grasp_subdomain_1"/>
</dbReference>
<dbReference type="SMART" id="SM00878">
    <property type="entry name" value="Biotin_carb_C"/>
    <property type="match status" value="1"/>
</dbReference>
<evidence type="ECO:0000256" key="7">
    <source>
        <dbReference type="SAM" id="MobiDB-lite"/>
    </source>
</evidence>
<dbReference type="InterPro" id="IPR005479">
    <property type="entry name" value="CPAse_ATP-bd"/>
</dbReference>
<dbReference type="SUPFAM" id="SSF51230">
    <property type="entry name" value="Single hybrid motif"/>
    <property type="match status" value="1"/>
</dbReference>
<evidence type="ECO:0000256" key="5">
    <source>
        <dbReference type="ARBA" id="ARBA00023267"/>
    </source>
</evidence>
<dbReference type="STRING" id="196109.A0A136JEP0"/>
<dbReference type="InParanoid" id="A0A136JEP0"/>
<dbReference type="Pfam" id="PF02786">
    <property type="entry name" value="CPSase_L_D2"/>
    <property type="match status" value="1"/>
</dbReference>
<dbReference type="Proteomes" id="UP000070501">
    <property type="component" value="Unassembled WGS sequence"/>
</dbReference>
<organism evidence="11 12">
    <name type="scientific">Microdochium bolleyi</name>
    <dbReference type="NCBI Taxonomy" id="196109"/>
    <lineage>
        <taxon>Eukaryota</taxon>
        <taxon>Fungi</taxon>
        <taxon>Dikarya</taxon>
        <taxon>Ascomycota</taxon>
        <taxon>Pezizomycotina</taxon>
        <taxon>Sordariomycetes</taxon>
        <taxon>Xylariomycetidae</taxon>
        <taxon>Xylariales</taxon>
        <taxon>Microdochiaceae</taxon>
        <taxon>Microdochium</taxon>
    </lineage>
</organism>
<dbReference type="AlphaFoldDB" id="A0A136JEP0"/>
<keyword evidence="12" id="KW-1185">Reference proteome</keyword>
<comment type="cofactor">
    <cofactor evidence="1">
        <name>biotin</name>
        <dbReference type="ChEBI" id="CHEBI:57586"/>
    </cofactor>
</comment>
<feature type="compositionally biased region" description="Polar residues" evidence="7">
    <location>
        <begin position="602"/>
        <end position="615"/>
    </location>
</feature>
<feature type="compositionally biased region" description="Low complexity" evidence="7">
    <location>
        <begin position="616"/>
        <end position="627"/>
    </location>
</feature>
<dbReference type="EMBL" id="KQ964246">
    <property type="protein sequence ID" value="KXJ95612.1"/>
    <property type="molecule type" value="Genomic_DNA"/>
</dbReference>
<feature type="domain" description="ATP-grasp" evidence="9">
    <location>
        <begin position="125"/>
        <end position="320"/>
    </location>
</feature>
<dbReference type="Gene3D" id="3.30.470.20">
    <property type="entry name" value="ATP-grasp fold, B domain"/>
    <property type="match status" value="1"/>
</dbReference>
<dbReference type="PROSITE" id="PS50975">
    <property type="entry name" value="ATP_GRASP"/>
    <property type="match status" value="1"/>
</dbReference>
<evidence type="ECO:0000256" key="4">
    <source>
        <dbReference type="ARBA" id="ARBA00022840"/>
    </source>
</evidence>
<keyword evidence="4 6" id="KW-0067">ATP-binding</keyword>
<evidence type="ECO:0000259" key="10">
    <source>
        <dbReference type="PROSITE" id="PS50979"/>
    </source>
</evidence>
<feature type="region of interest" description="Disordered" evidence="7">
    <location>
        <begin position="555"/>
        <end position="575"/>
    </location>
</feature>
<dbReference type="GO" id="GO:0005524">
    <property type="term" value="F:ATP binding"/>
    <property type="evidence" value="ECO:0007669"/>
    <property type="project" value="UniProtKB-UniRule"/>
</dbReference>
<accession>A0A136JEP0</accession>
<dbReference type="PANTHER" id="PTHR45007">
    <property type="entry name" value="CARBOXYLASE, PUTATIVE (AFU_ORTHOLOGUE AFUA_5G07570)-RELATED"/>
    <property type="match status" value="1"/>
</dbReference>
<dbReference type="Gene3D" id="3.30.1490.20">
    <property type="entry name" value="ATP-grasp fold, A domain"/>
    <property type="match status" value="1"/>
</dbReference>
<dbReference type="Pfam" id="PF00289">
    <property type="entry name" value="Biotin_carb_N"/>
    <property type="match status" value="1"/>
</dbReference>
<feature type="compositionally biased region" description="Low complexity" evidence="7">
    <location>
        <begin position="564"/>
        <end position="575"/>
    </location>
</feature>
<dbReference type="FunFam" id="3.30.1490.20:FF:000003">
    <property type="entry name" value="acetyl-CoA carboxylase isoform X1"/>
    <property type="match status" value="1"/>
</dbReference>
<dbReference type="InterPro" id="IPR000089">
    <property type="entry name" value="Biotin_lipoyl"/>
</dbReference>
<dbReference type="InterPro" id="IPR005481">
    <property type="entry name" value="BC-like_N"/>
</dbReference>
<evidence type="ECO:0000256" key="1">
    <source>
        <dbReference type="ARBA" id="ARBA00001953"/>
    </source>
</evidence>
<dbReference type="PROSITE" id="PS50979">
    <property type="entry name" value="BC"/>
    <property type="match status" value="1"/>
</dbReference>
<evidence type="ECO:0000313" key="12">
    <source>
        <dbReference type="Proteomes" id="UP000070501"/>
    </source>
</evidence>
<dbReference type="Pfam" id="PF00364">
    <property type="entry name" value="Biotin_lipoyl"/>
    <property type="match status" value="1"/>
</dbReference>
<dbReference type="InterPro" id="IPR016185">
    <property type="entry name" value="PreATP-grasp_dom_sf"/>
</dbReference>
<dbReference type="OrthoDB" id="196847at2759"/>
<keyword evidence="2" id="KW-0436">Ligase</keyword>
<dbReference type="CDD" id="cd06850">
    <property type="entry name" value="biotinyl_domain"/>
    <property type="match status" value="1"/>
</dbReference>
<sequence length="728" mass="77829">MLPDRPPPRPIKRLLVANRGEIAVRVLAAARELGICAIAAYTKGDATHVIHASEAIELPSPASYLDIDHFVKLAKDANIDAVHPGYGFLSESAEFTSRMWEEAGVVVVGPGWAVLDRTGDKLMARKLAVECHVPVCPALQTPTNSLEDVQAFANRIGYPIMIKAVDGGGGRGIRLVRQPAGLENLLRRAIQESPSRQVFCEKAAVDGFRHVEVQIVGDGSGQAAHLWERECSIQRKYQKIVELAPSTLSDRALVNRVIQSAVAMAEKINYFSLGTFEFLVNPTTHEFFFLEINPRLQVEHTVTESICSLDIVAIQLHIAQGATLSQLGLVRHHKGSTDEPLSTSMTLPNLYSIQFRLTAENIEPSGPRAGSTNNEAESSLANDDANWTLSIGKIQTARFPTGNGIRVDTHIVPGYDTLVSSEFDSVIAKIIVTAPSWEGVVRKAQRALGETHVAGVKTNLDILRAIACSEDFRLGRCDTRWLEANQGQLVAEGSNLTAGLLGQAAQSGVGAALGAGYGSHGVVSSSSSSSSGSTNMINATLLFRKGDAWSITLLPGDTKDKKNPTAANGAAPGPTHHLELSRVLRNEFPTSMSAEIILSDASTSGSTSTPYTMHLSSTSSSSAAALSQRRRGSPGDARHVIAPFSGKLMEILVDEGDYVKAGDVVCVIRQMKMELEVRSSRAGKVGWVCEAEDGEDIGEGTLICEIELEGGHEKGDDGGCPGAAKPRL</sequence>
<dbReference type="PANTHER" id="PTHR45007:SF1">
    <property type="entry name" value="CARBOXYLASE, PUTATIVE (AFU_ORTHOLOGUE AFUA_5G07570)-RELATED"/>
    <property type="match status" value="1"/>
</dbReference>
<dbReference type="Pfam" id="PF02785">
    <property type="entry name" value="Biotin_carb_C"/>
    <property type="match status" value="1"/>
</dbReference>
<feature type="domain" description="Biotin carboxylation" evidence="10">
    <location>
        <begin position="10"/>
        <end position="487"/>
    </location>
</feature>
<dbReference type="GO" id="GO:0016874">
    <property type="term" value="F:ligase activity"/>
    <property type="evidence" value="ECO:0007669"/>
    <property type="project" value="UniProtKB-KW"/>
</dbReference>
<feature type="region of interest" description="Disordered" evidence="7">
    <location>
        <begin position="602"/>
        <end position="638"/>
    </location>
</feature>
<evidence type="ECO:0000256" key="2">
    <source>
        <dbReference type="ARBA" id="ARBA00022598"/>
    </source>
</evidence>
<name>A0A136JEP0_9PEZI</name>
<proteinExistence type="predicted"/>
<dbReference type="InterPro" id="IPR011761">
    <property type="entry name" value="ATP-grasp"/>
</dbReference>
<evidence type="ECO:0000256" key="6">
    <source>
        <dbReference type="PROSITE-ProRule" id="PRU00409"/>
    </source>
</evidence>
<protein>
    <submittedName>
        <fullName evidence="11">Carbamoyl-phosphate synthase L chain, ATP binding domain-domain-containing protein</fullName>
    </submittedName>
</protein>
<reference evidence="12" key="1">
    <citation type="submission" date="2016-02" db="EMBL/GenBank/DDBJ databases">
        <title>Draft genome sequence of Microdochium bolleyi, a fungal endophyte of beachgrass.</title>
        <authorList>
            <consortium name="DOE Joint Genome Institute"/>
            <person name="David A.S."/>
            <person name="May G."/>
            <person name="Haridas S."/>
            <person name="Lim J."/>
            <person name="Wang M."/>
            <person name="Labutti K."/>
            <person name="Lipzen A."/>
            <person name="Barry K."/>
            <person name="Grigoriev I.V."/>
        </authorList>
    </citation>
    <scope>NUCLEOTIDE SEQUENCE [LARGE SCALE GENOMIC DNA]</scope>
    <source>
        <strain evidence="12">J235TASD1</strain>
    </source>
</reference>
<dbReference type="InterPro" id="IPR011764">
    <property type="entry name" value="Biotin_carboxylation_dom"/>
</dbReference>
<evidence type="ECO:0000259" key="8">
    <source>
        <dbReference type="PROSITE" id="PS50968"/>
    </source>
</evidence>
<dbReference type="SUPFAM" id="SSF56059">
    <property type="entry name" value="Glutathione synthetase ATP-binding domain-like"/>
    <property type="match status" value="1"/>
</dbReference>